<sequence>MSKLHLWTDGDLRPAALPVLRGSRRWQLVPRALLVDLEPGAMDSVGSGTFGQIFRPHNFLPVSLGQATTGRRAAAGGGSRTGTALRSSAKPARSSRGGAGRRSGAHKATVSAQLRRTRTRPQQPRCGAYDVGLGALAPTTPPARTRALGALRGKPDGACNPRSRSLAAGGGRADAHLAEPEGQPFAERVASNVKTAERDARPRPVEGVTFMGNSAAAQELFAAKFRLPALVPGETECTVHRGPEQRERPGVQCRQCQDATAGAEEEFAEEAAAAGAPPLGLLPSASEPAPFLHSWFAASVLFSFLFSLRGCLTHRRHSVNTSLLDVSSFSLPWQS</sequence>
<accession>G5B0I8</accession>
<dbReference type="InterPro" id="IPR036525">
    <property type="entry name" value="Tubulin/FtsZ_GTPase_sf"/>
</dbReference>
<evidence type="ECO:0000256" key="3">
    <source>
        <dbReference type="SAM" id="MobiDB-lite"/>
    </source>
</evidence>
<name>G5B0I8_HETGA</name>
<reference evidence="7" key="2">
    <citation type="submission" date="2025-04" db="UniProtKB">
        <authorList>
            <consortium name="RefSeq"/>
        </authorList>
    </citation>
    <scope>IDENTIFICATION</scope>
</reference>
<dbReference type="GO" id="GO:0005737">
    <property type="term" value="C:cytoplasm"/>
    <property type="evidence" value="ECO:0007669"/>
    <property type="project" value="UniProtKB-SubCell"/>
</dbReference>
<dbReference type="Proteomes" id="UP000694906">
    <property type="component" value="Unplaced"/>
</dbReference>
<dbReference type="EMBL" id="JH167822">
    <property type="protein sequence ID" value="EHB02799.1"/>
    <property type="molecule type" value="Genomic_DNA"/>
</dbReference>
<dbReference type="InParanoid" id="G5B0I8"/>
<dbReference type="RefSeq" id="XP_021105824.1">
    <property type="nucleotide sequence ID" value="XM_021250165.1"/>
</dbReference>
<dbReference type="SUPFAM" id="SSF52490">
    <property type="entry name" value="Tubulin nucleotide-binding domain-like"/>
    <property type="match status" value="1"/>
</dbReference>
<keyword evidence="6" id="KW-1185">Reference proteome</keyword>
<evidence type="ECO:0000313" key="5">
    <source>
        <dbReference type="Proteomes" id="UP000006813"/>
    </source>
</evidence>
<feature type="compositionally biased region" description="Low complexity" evidence="3">
    <location>
        <begin position="81"/>
        <end position="96"/>
    </location>
</feature>
<comment type="subcellular location">
    <subcellularLocation>
        <location evidence="1">Cytoplasm</location>
    </subcellularLocation>
</comment>
<dbReference type="PANTHER" id="PTHR36527">
    <property type="entry name" value="OS01G0282866 PROTEIN"/>
    <property type="match status" value="1"/>
</dbReference>
<evidence type="ECO:0000256" key="2">
    <source>
        <dbReference type="ARBA" id="ARBA00022490"/>
    </source>
</evidence>
<dbReference type="PANTHER" id="PTHR36527:SF3">
    <property type="entry name" value="OS01G0282866 PROTEIN"/>
    <property type="match status" value="1"/>
</dbReference>
<proteinExistence type="predicted"/>
<feature type="region of interest" description="Disordered" evidence="3">
    <location>
        <begin position="70"/>
        <end position="177"/>
    </location>
</feature>
<dbReference type="Gene3D" id="3.40.50.1440">
    <property type="entry name" value="Tubulin/FtsZ, GTPase domain"/>
    <property type="match status" value="1"/>
</dbReference>
<evidence type="ECO:0000256" key="1">
    <source>
        <dbReference type="ARBA" id="ARBA00004496"/>
    </source>
</evidence>
<evidence type="ECO:0000313" key="7">
    <source>
        <dbReference type="RefSeq" id="XP_021105824.1"/>
    </source>
</evidence>
<dbReference type="AlphaFoldDB" id="G5B0I8"/>
<dbReference type="GeneID" id="101721503"/>
<dbReference type="Proteomes" id="UP000006813">
    <property type="component" value="Unassembled WGS sequence"/>
</dbReference>
<gene>
    <name evidence="7" type="primary">LOC101721503</name>
    <name evidence="4" type="ORF">GW7_04178</name>
</gene>
<evidence type="ECO:0000313" key="4">
    <source>
        <dbReference type="EMBL" id="EHB02799.1"/>
    </source>
</evidence>
<keyword evidence="2" id="KW-0963">Cytoplasm</keyword>
<organism evidence="4 5">
    <name type="scientific">Heterocephalus glaber</name>
    <name type="common">Naked mole rat</name>
    <dbReference type="NCBI Taxonomy" id="10181"/>
    <lineage>
        <taxon>Eukaryota</taxon>
        <taxon>Metazoa</taxon>
        <taxon>Chordata</taxon>
        <taxon>Craniata</taxon>
        <taxon>Vertebrata</taxon>
        <taxon>Euteleostomi</taxon>
        <taxon>Mammalia</taxon>
        <taxon>Eutheria</taxon>
        <taxon>Euarchontoglires</taxon>
        <taxon>Glires</taxon>
        <taxon>Rodentia</taxon>
        <taxon>Hystricomorpha</taxon>
        <taxon>Bathyergidae</taxon>
        <taxon>Heterocephalus</taxon>
    </lineage>
</organism>
<protein>
    <submittedName>
        <fullName evidence="4">Tubulin beta-2 chain</fullName>
    </submittedName>
    <submittedName>
        <fullName evidence="7">Tubulin beta-4B chain-like</fullName>
    </submittedName>
</protein>
<dbReference type="STRING" id="10181.G5B0I8"/>
<evidence type="ECO:0000313" key="6">
    <source>
        <dbReference type="Proteomes" id="UP000694906"/>
    </source>
</evidence>
<reference evidence="4 5" key="1">
    <citation type="journal article" date="2011" name="Nature">
        <title>Genome sequencing reveals insights into physiology and longevity of the naked mole rat.</title>
        <authorList>
            <person name="Kim E.B."/>
            <person name="Fang X."/>
            <person name="Fushan A.A."/>
            <person name="Huang Z."/>
            <person name="Lobanov A.V."/>
            <person name="Han L."/>
            <person name="Marino S.M."/>
            <person name="Sun X."/>
            <person name="Turanov A.A."/>
            <person name="Yang P."/>
            <person name="Yim S.H."/>
            <person name="Zhao X."/>
            <person name="Kasaikina M.V."/>
            <person name="Stoletzki N."/>
            <person name="Peng C."/>
            <person name="Polak P."/>
            <person name="Xiong Z."/>
            <person name="Kiezun A."/>
            <person name="Zhu Y."/>
            <person name="Chen Y."/>
            <person name="Kryukov G.V."/>
            <person name="Zhang Q."/>
            <person name="Peshkin L."/>
            <person name="Yang L."/>
            <person name="Bronson R.T."/>
            <person name="Buffenstein R."/>
            <person name="Wang B."/>
            <person name="Han C."/>
            <person name="Li Q."/>
            <person name="Chen L."/>
            <person name="Zhao W."/>
            <person name="Sunyaev S.R."/>
            <person name="Park T.J."/>
            <person name="Zhang G."/>
            <person name="Wang J."/>
            <person name="Gladyshev V.N."/>
        </authorList>
    </citation>
    <scope>NUCLEOTIDE SEQUENCE [LARGE SCALE GENOMIC DNA]</scope>
</reference>